<evidence type="ECO:0000313" key="1">
    <source>
        <dbReference type="EMBL" id="NDJ18423.1"/>
    </source>
</evidence>
<protein>
    <submittedName>
        <fullName evidence="1">Uncharacterized protein</fullName>
    </submittedName>
</protein>
<name>A0A8J8CIY2_9CYAN</name>
<proteinExistence type="predicted"/>
<keyword evidence="2" id="KW-1185">Reference proteome</keyword>
<sequence>MVVNCIPPGETGYLEWMFNLSSGFRCPNGVQISQGQHFLAGLVSPGGHFEGLAYATTIEVDIHLQPEQLQAFIGDQLDVLPSEVQRMLARDEALPFSPVRTITPAMRLALQQMLDCPYQGVIKQMYLERLLER</sequence>
<organism evidence="1 2">
    <name type="scientific">Myxacorys almedinensis A</name>
    <dbReference type="NCBI Taxonomy" id="2690445"/>
    <lineage>
        <taxon>Bacteria</taxon>
        <taxon>Bacillati</taxon>
        <taxon>Cyanobacteriota</taxon>
        <taxon>Cyanophyceae</taxon>
        <taxon>Leptolyngbyales</taxon>
        <taxon>Leptolyngbyaceae</taxon>
        <taxon>Myxacorys</taxon>
        <taxon>Myxacorys almedinensis</taxon>
    </lineage>
</organism>
<comment type="caution">
    <text evidence="1">The sequence shown here is derived from an EMBL/GenBank/DDBJ whole genome shotgun (WGS) entry which is preliminary data.</text>
</comment>
<dbReference type="EMBL" id="WVIE01000016">
    <property type="protein sequence ID" value="NDJ18423.1"/>
    <property type="molecule type" value="Genomic_DNA"/>
</dbReference>
<gene>
    <name evidence="1" type="ORF">GS601_14160</name>
</gene>
<accession>A0A8J8CIY2</accession>
<dbReference type="Proteomes" id="UP000646053">
    <property type="component" value="Unassembled WGS sequence"/>
</dbReference>
<evidence type="ECO:0000313" key="2">
    <source>
        <dbReference type="Proteomes" id="UP000646053"/>
    </source>
</evidence>
<dbReference type="AlphaFoldDB" id="A0A8J8CIY2"/>
<reference evidence="1" key="1">
    <citation type="submission" date="2019-12" db="EMBL/GenBank/DDBJ databases">
        <title>High-Quality draft genome sequences of three cyanobacteria isolated from the limestone walls of the Old Cathedral of Coimbra.</title>
        <authorList>
            <person name="Tiago I."/>
            <person name="Soares F."/>
            <person name="Portugal A."/>
        </authorList>
    </citation>
    <scope>NUCLEOTIDE SEQUENCE</scope>
    <source>
        <strain evidence="1">A</strain>
    </source>
</reference>